<dbReference type="Gene3D" id="1.10.357.10">
    <property type="entry name" value="Tetracycline Repressor, domain 2"/>
    <property type="match status" value="1"/>
</dbReference>
<gene>
    <name evidence="6" type="ORF">GCM10009754_74780</name>
</gene>
<dbReference type="InterPro" id="IPR001647">
    <property type="entry name" value="HTH_TetR"/>
</dbReference>
<dbReference type="SUPFAM" id="SSF46689">
    <property type="entry name" value="Homeodomain-like"/>
    <property type="match status" value="1"/>
</dbReference>
<dbReference type="InterPro" id="IPR050109">
    <property type="entry name" value="HTH-type_TetR-like_transc_reg"/>
</dbReference>
<dbReference type="Pfam" id="PF02909">
    <property type="entry name" value="TetR_C_1"/>
    <property type="match status" value="1"/>
</dbReference>
<evidence type="ECO:0000313" key="6">
    <source>
        <dbReference type="EMBL" id="GAA1986050.1"/>
    </source>
</evidence>
<organism evidence="6 7">
    <name type="scientific">Amycolatopsis minnesotensis</name>
    <dbReference type="NCBI Taxonomy" id="337894"/>
    <lineage>
        <taxon>Bacteria</taxon>
        <taxon>Bacillati</taxon>
        <taxon>Actinomycetota</taxon>
        <taxon>Actinomycetes</taxon>
        <taxon>Pseudonocardiales</taxon>
        <taxon>Pseudonocardiaceae</taxon>
        <taxon>Amycolatopsis</taxon>
    </lineage>
</organism>
<dbReference type="SUPFAM" id="SSF48498">
    <property type="entry name" value="Tetracyclin repressor-like, C-terminal domain"/>
    <property type="match status" value="1"/>
</dbReference>
<dbReference type="Gene3D" id="1.10.10.60">
    <property type="entry name" value="Homeodomain-like"/>
    <property type="match status" value="1"/>
</dbReference>
<sequence>MTEYSGSGDSQRSLELLWGLRQRPTRGPKARLSITELTKVAVAIADAEGLAAVSMRRVADDLAVSPMSLYTYVPGKAELFDLMLDAVQGETARTDVEGGWRDRLEQVARENAALLHRHPWLLQIGGSRPSLGPGMTAKYDHELRTIDGIGLTDVEMDSILTLVLGYVASAVRGAVDAAQAVRQTGLTDEQWWEKHGPLLAKIADPVRFPVATRVGTAAGQAHNTAYDPGHAFEFGLARVLDGIEAFVESRA</sequence>
<comment type="caution">
    <text evidence="6">The sequence shown here is derived from an EMBL/GenBank/DDBJ whole genome shotgun (WGS) entry which is preliminary data.</text>
</comment>
<reference evidence="7" key="1">
    <citation type="journal article" date="2019" name="Int. J. Syst. Evol. Microbiol.">
        <title>The Global Catalogue of Microorganisms (GCM) 10K type strain sequencing project: providing services to taxonomists for standard genome sequencing and annotation.</title>
        <authorList>
            <consortium name="The Broad Institute Genomics Platform"/>
            <consortium name="The Broad Institute Genome Sequencing Center for Infectious Disease"/>
            <person name="Wu L."/>
            <person name="Ma J."/>
        </authorList>
    </citation>
    <scope>NUCLEOTIDE SEQUENCE [LARGE SCALE GENOMIC DNA]</scope>
    <source>
        <strain evidence="7">JCM 14545</strain>
    </source>
</reference>
<evidence type="ECO:0000259" key="5">
    <source>
        <dbReference type="Pfam" id="PF02909"/>
    </source>
</evidence>
<evidence type="ECO:0000259" key="4">
    <source>
        <dbReference type="Pfam" id="PF00440"/>
    </source>
</evidence>
<keyword evidence="7" id="KW-1185">Reference proteome</keyword>
<dbReference type="RefSeq" id="WP_344429856.1">
    <property type="nucleotide sequence ID" value="NZ_BAAANN010000043.1"/>
</dbReference>
<dbReference type="PANTHER" id="PTHR30055:SF151">
    <property type="entry name" value="TRANSCRIPTIONAL REGULATORY PROTEIN"/>
    <property type="match status" value="1"/>
</dbReference>
<name>A0ABP5DUM1_9PSEU</name>
<evidence type="ECO:0000256" key="1">
    <source>
        <dbReference type="ARBA" id="ARBA00023015"/>
    </source>
</evidence>
<protein>
    <submittedName>
        <fullName evidence="6">TetR/AcrR family transcriptional regulator</fullName>
    </submittedName>
</protein>
<dbReference type="PANTHER" id="PTHR30055">
    <property type="entry name" value="HTH-TYPE TRANSCRIPTIONAL REGULATOR RUTR"/>
    <property type="match status" value="1"/>
</dbReference>
<evidence type="ECO:0000256" key="2">
    <source>
        <dbReference type="ARBA" id="ARBA00023125"/>
    </source>
</evidence>
<feature type="domain" description="Tetracycline repressor TetR C-terminal" evidence="5">
    <location>
        <begin position="97"/>
        <end position="245"/>
    </location>
</feature>
<evidence type="ECO:0000256" key="3">
    <source>
        <dbReference type="ARBA" id="ARBA00023163"/>
    </source>
</evidence>
<evidence type="ECO:0000313" key="7">
    <source>
        <dbReference type="Proteomes" id="UP001501116"/>
    </source>
</evidence>
<dbReference type="Pfam" id="PF00440">
    <property type="entry name" value="TetR_N"/>
    <property type="match status" value="1"/>
</dbReference>
<accession>A0ABP5DUM1</accession>
<keyword evidence="1" id="KW-0805">Transcription regulation</keyword>
<dbReference type="InterPro" id="IPR004111">
    <property type="entry name" value="Repressor_TetR_C"/>
</dbReference>
<keyword evidence="2" id="KW-0238">DNA-binding</keyword>
<keyword evidence="3" id="KW-0804">Transcription</keyword>
<feature type="domain" description="HTH tetR-type" evidence="4">
    <location>
        <begin position="38"/>
        <end position="81"/>
    </location>
</feature>
<dbReference type="EMBL" id="BAAANN010000043">
    <property type="protein sequence ID" value="GAA1986050.1"/>
    <property type="molecule type" value="Genomic_DNA"/>
</dbReference>
<dbReference type="InterPro" id="IPR009057">
    <property type="entry name" value="Homeodomain-like_sf"/>
</dbReference>
<dbReference type="Proteomes" id="UP001501116">
    <property type="component" value="Unassembled WGS sequence"/>
</dbReference>
<proteinExistence type="predicted"/>
<dbReference type="InterPro" id="IPR036271">
    <property type="entry name" value="Tet_transcr_reg_TetR-rel_C_sf"/>
</dbReference>